<feature type="compositionally biased region" description="Polar residues" evidence="1">
    <location>
        <begin position="254"/>
        <end position="263"/>
    </location>
</feature>
<feature type="compositionally biased region" description="Polar residues" evidence="1">
    <location>
        <begin position="198"/>
        <end position="212"/>
    </location>
</feature>
<feature type="region of interest" description="Disordered" evidence="1">
    <location>
        <begin position="147"/>
        <end position="282"/>
    </location>
</feature>
<organism evidence="2 3">
    <name type="scientific">Photobacterium aphoticum</name>
    <dbReference type="NCBI Taxonomy" id="754436"/>
    <lineage>
        <taxon>Bacteria</taxon>
        <taxon>Pseudomonadati</taxon>
        <taxon>Pseudomonadota</taxon>
        <taxon>Gammaproteobacteria</taxon>
        <taxon>Vibrionales</taxon>
        <taxon>Vibrionaceae</taxon>
        <taxon>Photobacterium</taxon>
    </lineage>
</organism>
<dbReference type="EMBL" id="BBMN01000002">
    <property type="protein sequence ID" value="GAL03579.1"/>
    <property type="molecule type" value="Genomic_DNA"/>
</dbReference>
<gene>
    <name evidence="2" type="ORF">JCM19237_6473</name>
</gene>
<feature type="compositionally biased region" description="Low complexity" evidence="1">
    <location>
        <begin position="147"/>
        <end position="183"/>
    </location>
</feature>
<comment type="caution">
    <text evidence="2">The sequence shown here is derived from an EMBL/GenBank/DDBJ whole genome shotgun (WGS) entry which is preliminary data.</text>
</comment>
<dbReference type="Proteomes" id="UP000029227">
    <property type="component" value="Unassembled WGS sequence"/>
</dbReference>
<reference evidence="2 3" key="1">
    <citation type="journal article" date="2014" name="Genome Announc.">
        <title>Draft Genome Sequences of Two Vibrionaceae Species, Vibrio ponticus C121 and Photobacterium aphoticum C119, Isolated as Coral Reef Microbiota.</title>
        <authorList>
            <person name="Al-saari N."/>
            <person name="Meirelles P.M."/>
            <person name="Mino S."/>
            <person name="Suda W."/>
            <person name="Oshima K."/>
            <person name="Hattori M."/>
            <person name="Ohkuma M."/>
            <person name="Thompson F.L."/>
            <person name="Gomez-Gil B."/>
            <person name="Sawabe T."/>
            <person name="Sawabe T."/>
        </authorList>
    </citation>
    <scope>NUCLEOTIDE SEQUENCE [LARGE SCALE GENOMIC DNA]</scope>
    <source>
        <strain evidence="2 3">JCM 19237</strain>
    </source>
</reference>
<feature type="compositionally biased region" description="Basic and acidic residues" evidence="1">
    <location>
        <begin position="237"/>
        <end position="251"/>
    </location>
</feature>
<evidence type="ECO:0000313" key="3">
    <source>
        <dbReference type="Proteomes" id="UP000029227"/>
    </source>
</evidence>
<accession>A0A090QP39</accession>
<evidence type="ECO:0000313" key="2">
    <source>
        <dbReference type="EMBL" id="GAL03579.1"/>
    </source>
</evidence>
<evidence type="ECO:0000256" key="1">
    <source>
        <dbReference type="SAM" id="MobiDB-lite"/>
    </source>
</evidence>
<sequence length="361" mass="38637">MKKLLIYATSLCLLFFPLIISDGFVPRYIHDLPLPTSKPPLPGSQSPSARSSFIAMQREAFEASKDLYIDMGIIPEHKDKLLFTSPFQEKLLALPEKHTANISTSTETSKTLPHFQDIAPLFITTPHSRKVNTANSALLSLANNHASAGGALRSSGSRGTASPAAASSGSSSAGSSGNNAMGSGDSGGSAAGSDETAQDNAAQEEQINSPTTDLYAGETLNEPDTESSTEPGTGTDTGKENGPHHTNDPEGNHIVSSESQAGKQQHDDNANTPPDEEENVSYDTPQTEAIYEVMSNAQTPPSTILLNQPIDPDTREPIKLCRQLSLSPRRCGCLCYCLLRSGFRLNVLFSVNREVRIPFFC</sequence>
<proteinExistence type="predicted"/>
<name>A0A090QP39_9GAMM</name>
<dbReference type="AlphaFoldDB" id="A0A090QP39"/>
<protein>
    <submittedName>
        <fullName evidence="2">Uncharacterized protein</fullName>
    </submittedName>
</protein>